<dbReference type="OrthoDB" id="20865at2759"/>
<dbReference type="PROSITE" id="PS00354">
    <property type="entry name" value="HMGI_Y"/>
    <property type="match status" value="1"/>
</dbReference>
<keyword evidence="2" id="KW-0539">Nucleus</keyword>
<evidence type="ECO:0000256" key="3">
    <source>
        <dbReference type="SAM" id="MobiDB-lite"/>
    </source>
</evidence>
<protein>
    <submittedName>
        <fullName evidence="4">Uncharacterized protein</fullName>
    </submittedName>
</protein>
<gene>
    <name evidence="4" type="ORF">DXG03_001878</name>
</gene>
<dbReference type="EMBL" id="JABCKV010000146">
    <property type="protein sequence ID" value="KAG5642927.1"/>
    <property type="molecule type" value="Genomic_DNA"/>
</dbReference>
<proteinExistence type="predicted"/>
<dbReference type="GO" id="GO:0006355">
    <property type="term" value="P:regulation of DNA-templated transcription"/>
    <property type="evidence" value="ECO:0007669"/>
    <property type="project" value="InterPro"/>
</dbReference>
<comment type="subcellular location">
    <subcellularLocation>
        <location evidence="1">Nucleus</location>
    </subcellularLocation>
</comment>
<reference evidence="4" key="1">
    <citation type="submission" date="2020-07" db="EMBL/GenBank/DDBJ databases">
        <authorList>
            <person name="Nieuwenhuis M."/>
            <person name="Van De Peppel L.J.J."/>
        </authorList>
    </citation>
    <scope>NUCLEOTIDE SEQUENCE</scope>
    <source>
        <strain evidence="4">AP01</strain>
        <tissue evidence="4">Mycelium</tissue>
    </source>
</reference>
<feature type="compositionally biased region" description="Polar residues" evidence="3">
    <location>
        <begin position="30"/>
        <end position="52"/>
    </location>
</feature>
<feature type="compositionally biased region" description="Basic and acidic residues" evidence="3">
    <location>
        <begin position="14"/>
        <end position="23"/>
    </location>
</feature>
<evidence type="ECO:0000256" key="2">
    <source>
        <dbReference type="ARBA" id="ARBA00023242"/>
    </source>
</evidence>
<dbReference type="Proteomes" id="UP000775547">
    <property type="component" value="Unassembled WGS sequence"/>
</dbReference>
<evidence type="ECO:0000313" key="4">
    <source>
        <dbReference type="EMBL" id="KAG5642927.1"/>
    </source>
</evidence>
<sequence length="100" mass="10500">MNQLTEGEYATAKNDVDRLRRELGQPPLPSLQSTLDEKANQLSGNDAQTSVSAGIKRAGTEVGSIEPPPTGKRPRGRPKGSKNRSKESASNVAGPSGGIM</sequence>
<comment type="caution">
    <text evidence="4">The sequence shown here is derived from an EMBL/GenBank/DDBJ whole genome shotgun (WGS) entry which is preliminary data.</text>
</comment>
<feature type="compositionally biased region" description="Basic residues" evidence="3">
    <location>
        <begin position="72"/>
        <end position="83"/>
    </location>
</feature>
<name>A0A9P7G9E8_9AGAR</name>
<evidence type="ECO:0000313" key="5">
    <source>
        <dbReference type="Proteomes" id="UP000775547"/>
    </source>
</evidence>
<dbReference type="GO" id="GO:0005634">
    <property type="term" value="C:nucleus"/>
    <property type="evidence" value="ECO:0007669"/>
    <property type="project" value="UniProtKB-SubCell"/>
</dbReference>
<evidence type="ECO:0000256" key="1">
    <source>
        <dbReference type="ARBA" id="ARBA00004123"/>
    </source>
</evidence>
<organism evidence="4 5">
    <name type="scientific">Asterophora parasitica</name>
    <dbReference type="NCBI Taxonomy" id="117018"/>
    <lineage>
        <taxon>Eukaryota</taxon>
        <taxon>Fungi</taxon>
        <taxon>Dikarya</taxon>
        <taxon>Basidiomycota</taxon>
        <taxon>Agaricomycotina</taxon>
        <taxon>Agaricomycetes</taxon>
        <taxon>Agaricomycetidae</taxon>
        <taxon>Agaricales</taxon>
        <taxon>Tricholomatineae</taxon>
        <taxon>Lyophyllaceae</taxon>
        <taxon>Asterophora</taxon>
    </lineage>
</organism>
<accession>A0A9P7G9E8</accession>
<feature type="region of interest" description="Disordered" evidence="3">
    <location>
        <begin position="1"/>
        <end position="100"/>
    </location>
</feature>
<dbReference type="AlphaFoldDB" id="A0A9P7G9E8"/>
<reference evidence="4" key="2">
    <citation type="submission" date="2021-10" db="EMBL/GenBank/DDBJ databases">
        <title>Phylogenomics reveals ancestral predisposition of the termite-cultivated fungus Termitomyces towards a domesticated lifestyle.</title>
        <authorList>
            <person name="Auxier B."/>
            <person name="Grum-Grzhimaylo A."/>
            <person name="Cardenas M.E."/>
            <person name="Lodge J.D."/>
            <person name="Laessoe T."/>
            <person name="Pedersen O."/>
            <person name="Smith M.E."/>
            <person name="Kuyper T.W."/>
            <person name="Franco-Molano E.A."/>
            <person name="Baroni T.J."/>
            <person name="Aanen D.K."/>
        </authorList>
    </citation>
    <scope>NUCLEOTIDE SEQUENCE</scope>
    <source>
        <strain evidence="4">AP01</strain>
        <tissue evidence="4">Mycelium</tissue>
    </source>
</reference>
<dbReference type="InterPro" id="IPR000637">
    <property type="entry name" value="HMGI/Y_DNA-bd_CS"/>
</dbReference>
<keyword evidence="5" id="KW-1185">Reference proteome</keyword>